<dbReference type="Gene3D" id="3.40.50.1470">
    <property type="entry name" value="Peptidyl-tRNA hydrolase"/>
    <property type="match status" value="1"/>
</dbReference>
<dbReference type="InterPro" id="IPR036416">
    <property type="entry name" value="Pept_tRNA_hydro_sf"/>
</dbReference>
<name>A0AAV5QGP0_9ASCO</name>
<dbReference type="GO" id="GO:0004045">
    <property type="term" value="F:peptidyl-tRNA hydrolase activity"/>
    <property type="evidence" value="ECO:0007669"/>
    <property type="project" value="UniProtKB-EC"/>
</dbReference>
<gene>
    <name evidence="8" type="ORF">DASC09_012190</name>
</gene>
<protein>
    <recommendedName>
        <fullName evidence="1 6">Peptidyl-tRNA hydrolase</fullName>
        <ecNumber evidence="1 6">3.1.1.29</ecNumber>
    </recommendedName>
</protein>
<sequence length="223" mass="25132">MSFDVPWHTPFNTFVYIIDIITTSKNSNRMSNPYLVICSVGNPGARYAYTRHNMGHIVLDKIREYLGFHSWTRSPSLKNCVVSGSPSYPVILYKSETQMNISGGSISRNWQILRRQKLSEGYDPVLVIINDELSLPVGKSQVRLKNSSPRGHNGLKSIRTAMGGNFLSISVGIGRPESRDQNSISNYVLSRIPTHELQIVYEDVVIDVCGYLEQMLEGNYIDD</sequence>
<evidence type="ECO:0000256" key="7">
    <source>
        <dbReference type="RuleBase" id="RU004320"/>
    </source>
</evidence>
<dbReference type="InterPro" id="IPR001328">
    <property type="entry name" value="Pept_tRNA_hydro"/>
</dbReference>
<dbReference type="EC" id="3.1.1.29" evidence="1 6"/>
<comment type="caution">
    <text evidence="8">The sequence shown here is derived from an EMBL/GenBank/DDBJ whole genome shotgun (WGS) entry which is preliminary data.</text>
</comment>
<dbReference type="GO" id="GO:0000049">
    <property type="term" value="F:tRNA binding"/>
    <property type="evidence" value="ECO:0007669"/>
    <property type="project" value="UniProtKB-KW"/>
</dbReference>
<evidence type="ECO:0000256" key="2">
    <source>
        <dbReference type="ARBA" id="ARBA00022555"/>
    </source>
</evidence>
<evidence type="ECO:0000256" key="1">
    <source>
        <dbReference type="ARBA" id="ARBA00013260"/>
    </source>
</evidence>
<keyword evidence="2" id="KW-0820">tRNA-binding</keyword>
<accession>A0AAV5QGP0</accession>
<proteinExistence type="inferred from homology"/>
<evidence type="ECO:0000256" key="4">
    <source>
        <dbReference type="ARBA" id="ARBA00022884"/>
    </source>
</evidence>
<evidence type="ECO:0000256" key="3">
    <source>
        <dbReference type="ARBA" id="ARBA00022801"/>
    </source>
</evidence>
<dbReference type="AlphaFoldDB" id="A0AAV5QGP0"/>
<keyword evidence="3 6" id="KW-0378">Hydrolase</keyword>
<dbReference type="NCBIfam" id="TIGR00447">
    <property type="entry name" value="pth"/>
    <property type="match status" value="1"/>
</dbReference>
<evidence type="ECO:0000313" key="9">
    <source>
        <dbReference type="Proteomes" id="UP001360560"/>
    </source>
</evidence>
<dbReference type="PROSITE" id="PS01195">
    <property type="entry name" value="PEPT_TRNA_HYDROL_1"/>
    <property type="match status" value="1"/>
</dbReference>
<comment type="catalytic activity">
    <reaction evidence="6">
        <text>an N-acyl-L-alpha-aminoacyl-tRNA + H2O = an N-acyl-L-amino acid + a tRNA + H(+)</text>
        <dbReference type="Rhea" id="RHEA:54448"/>
        <dbReference type="Rhea" id="RHEA-COMP:10123"/>
        <dbReference type="Rhea" id="RHEA-COMP:13883"/>
        <dbReference type="ChEBI" id="CHEBI:15377"/>
        <dbReference type="ChEBI" id="CHEBI:15378"/>
        <dbReference type="ChEBI" id="CHEBI:59874"/>
        <dbReference type="ChEBI" id="CHEBI:78442"/>
        <dbReference type="ChEBI" id="CHEBI:138191"/>
        <dbReference type="EC" id="3.1.1.29"/>
    </reaction>
</comment>
<organism evidence="8 9">
    <name type="scientific">Saccharomycopsis crataegensis</name>
    <dbReference type="NCBI Taxonomy" id="43959"/>
    <lineage>
        <taxon>Eukaryota</taxon>
        <taxon>Fungi</taxon>
        <taxon>Dikarya</taxon>
        <taxon>Ascomycota</taxon>
        <taxon>Saccharomycotina</taxon>
        <taxon>Saccharomycetes</taxon>
        <taxon>Saccharomycopsidaceae</taxon>
        <taxon>Saccharomycopsis</taxon>
    </lineage>
</organism>
<dbReference type="SUPFAM" id="SSF53178">
    <property type="entry name" value="Peptidyl-tRNA hydrolase-like"/>
    <property type="match status" value="1"/>
</dbReference>
<dbReference type="PANTHER" id="PTHR17224">
    <property type="entry name" value="PEPTIDYL-TRNA HYDROLASE"/>
    <property type="match status" value="1"/>
</dbReference>
<evidence type="ECO:0000256" key="6">
    <source>
        <dbReference type="RuleBase" id="RU000673"/>
    </source>
</evidence>
<dbReference type="GeneID" id="90071873"/>
<dbReference type="PANTHER" id="PTHR17224:SF1">
    <property type="entry name" value="PEPTIDYL-TRNA HYDROLASE"/>
    <property type="match status" value="1"/>
</dbReference>
<dbReference type="PROSITE" id="PS01196">
    <property type="entry name" value="PEPT_TRNA_HYDROL_2"/>
    <property type="match status" value="1"/>
</dbReference>
<dbReference type="RefSeq" id="XP_064850894.1">
    <property type="nucleotide sequence ID" value="XM_064994822.1"/>
</dbReference>
<dbReference type="EMBL" id="BTFZ01000002">
    <property type="protein sequence ID" value="GMM33894.1"/>
    <property type="molecule type" value="Genomic_DNA"/>
</dbReference>
<dbReference type="Pfam" id="PF01195">
    <property type="entry name" value="Pept_tRNA_hydro"/>
    <property type="match status" value="1"/>
</dbReference>
<evidence type="ECO:0000256" key="5">
    <source>
        <dbReference type="ARBA" id="ARBA00038063"/>
    </source>
</evidence>
<keyword evidence="9" id="KW-1185">Reference proteome</keyword>
<comment type="similarity">
    <text evidence="5 7">Belongs to the PTH family.</text>
</comment>
<dbReference type="Proteomes" id="UP001360560">
    <property type="component" value="Unassembled WGS sequence"/>
</dbReference>
<keyword evidence="4" id="KW-0694">RNA-binding</keyword>
<dbReference type="InterPro" id="IPR018171">
    <property type="entry name" value="Pept_tRNA_hydro_CS"/>
</dbReference>
<evidence type="ECO:0000313" key="8">
    <source>
        <dbReference type="EMBL" id="GMM33894.1"/>
    </source>
</evidence>
<reference evidence="8 9" key="1">
    <citation type="journal article" date="2023" name="Elife">
        <title>Identification of key yeast species and microbe-microbe interactions impacting larval growth of Drosophila in the wild.</title>
        <authorList>
            <person name="Mure A."/>
            <person name="Sugiura Y."/>
            <person name="Maeda R."/>
            <person name="Honda K."/>
            <person name="Sakurai N."/>
            <person name="Takahashi Y."/>
            <person name="Watada M."/>
            <person name="Katoh T."/>
            <person name="Gotoh A."/>
            <person name="Gotoh Y."/>
            <person name="Taniguchi I."/>
            <person name="Nakamura K."/>
            <person name="Hayashi T."/>
            <person name="Katayama T."/>
            <person name="Uemura T."/>
            <person name="Hattori Y."/>
        </authorList>
    </citation>
    <scope>NUCLEOTIDE SEQUENCE [LARGE SCALE GENOMIC DNA]</scope>
    <source>
        <strain evidence="8 9">SC-9</strain>
    </source>
</reference>